<evidence type="ECO:0000259" key="2">
    <source>
        <dbReference type="Pfam" id="PF04909"/>
    </source>
</evidence>
<dbReference type="InterPro" id="IPR006680">
    <property type="entry name" value="Amidohydro-rel"/>
</dbReference>
<proteinExistence type="predicted"/>
<name>A0ABV8WN09_9MICC</name>
<dbReference type="Pfam" id="PF04909">
    <property type="entry name" value="Amidohydro_2"/>
    <property type="match status" value="1"/>
</dbReference>
<evidence type="ECO:0000256" key="1">
    <source>
        <dbReference type="ARBA" id="ARBA00023239"/>
    </source>
</evidence>
<accession>A0ABV8WN09</accession>
<dbReference type="PANTHER" id="PTHR21240">
    <property type="entry name" value="2-AMINO-3-CARBOXYLMUCONATE-6-SEMIALDEHYDE DECARBOXYLASE"/>
    <property type="match status" value="1"/>
</dbReference>
<dbReference type="RefSeq" id="WP_376978139.1">
    <property type="nucleotide sequence ID" value="NZ_JBHSDQ010000005.1"/>
</dbReference>
<sequence>MIIDIHGHYTTAPPALGQWRDRQVAALDDPSVAPSRADLKISDDELRESIEANQLRLMDERGIDLTVFSPRASFMAHHVGSLETSAEWAAICNELCYRVSRLYPERFIPAAMLPQSPGVDPATCIPELARCVEEYGAVALNLNPDPSGGHWTAPPLTDRYWYPIYEKMVEYDIPAMVHVSTSTNPAFHTTGAHYLNADTTAFMQLIQGDLFKDFPTLKLVIPHGGGAVPYHWGRFRGLAMALHKPPLEEHLLDNVFFDTCVYHQPGIDLLLEVIPTQNILFASEMIGAVRDIDPWTGHHFDDTARYIDAAGLDEAELGAIQAHNARAVYPRLDALLKQQGR</sequence>
<keyword evidence="4" id="KW-1185">Reference proteome</keyword>
<evidence type="ECO:0000313" key="4">
    <source>
        <dbReference type="Proteomes" id="UP001595778"/>
    </source>
</evidence>
<dbReference type="PANTHER" id="PTHR21240:SF28">
    <property type="entry name" value="ISO-OROTATE DECARBOXYLASE (EUROFUNG)"/>
    <property type="match status" value="1"/>
</dbReference>
<dbReference type="InterPro" id="IPR032466">
    <property type="entry name" value="Metal_Hydrolase"/>
</dbReference>
<dbReference type="Gene3D" id="3.20.20.140">
    <property type="entry name" value="Metal-dependent hydrolases"/>
    <property type="match status" value="1"/>
</dbReference>
<protein>
    <submittedName>
        <fullName evidence="3">Amidohydrolase family protein</fullName>
    </submittedName>
</protein>
<dbReference type="InterPro" id="IPR032465">
    <property type="entry name" value="ACMSD"/>
</dbReference>
<dbReference type="EMBL" id="JBHSDQ010000005">
    <property type="protein sequence ID" value="MFC4397060.1"/>
    <property type="molecule type" value="Genomic_DNA"/>
</dbReference>
<evidence type="ECO:0000313" key="3">
    <source>
        <dbReference type="EMBL" id="MFC4397060.1"/>
    </source>
</evidence>
<keyword evidence="1" id="KW-0456">Lyase</keyword>
<comment type="caution">
    <text evidence="3">The sequence shown here is derived from an EMBL/GenBank/DDBJ whole genome shotgun (WGS) entry which is preliminary data.</text>
</comment>
<organism evidence="3 4">
    <name type="scientific">Arthrobacter sedimenti</name>
    <dbReference type="NCBI Taxonomy" id="2694931"/>
    <lineage>
        <taxon>Bacteria</taxon>
        <taxon>Bacillati</taxon>
        <taxon>Actinomycetota</taxon>
        <taxon>Actinomycetes</taxon>
        <taxon>Micrococcales</taxon>
        <taxon>Micrococcaceae</taxon>
        <taxon>Arthrobacter</taxon>
    </lineage>
</organism>
<feature type="domain" description="Amidohydrolase-related" evidence="2">
    <location>
        <begin position="3"/>
        <end position="330"/>
    </location>
</feature>
<dbReference type="Proteomes" id="UP001595778">
    <property type="component" value="Unassembled WGS sequence"/>
</dbReference>
<reference evidence="4" key="1">
    <citation type="journal article" date="2019" name="Int. J. Syst. Evol. Microbiol.">
        <title>The Global Catalogue of Microorganisms (GCM) 10K type strain sequencing project: providing services to taxonomists for standard genome sequencing and annotation.</title>
        <authorList>
            <consortium name="The Broad Institute Genomics Platform"/>
            <consortium name="The Broad Institute Genome Sequencing Center for Infectious Disease"/>
            <person name="Wu L."/>
            <person name="Ma J."/>
        </authorList>
    </citation>
    <scope>NUCLEOTIDE SEQUENCE [LARGE SCALE GENOMIC DNA]</scope>
    <source>
        <strain evidence="4">PJ61</strain>
    </source>
</reference>
<gene>
    <name evidence="3" type="ORF">ACFO0G_13235</name>
</gene>
<dbReference type="SUPFAM" id="SSF51556">
    <property type="entry name" value="Metallo-dependent hydrolases"/>
    <property type="match status" value="1"/>
</dbReference>